<proteinExistence type="predicted"/>
<keyword evidence="2" id="KW-1185">Reference proteome</keyword>
<dbReference type="EMBL" id="BPLR01020355">
    <property type="protein sequence ID" value="GIX77768.1"/>
    <property type="molecule type" value="Genomic_DNA"/>
</dbReference>
<reference evidence="1 2" key="1">
    <citation type="submission" date="2021-06" db="EMBL/GenBank/DDBJ databases">
        <title>Caerostris extrusa draft genome.</title>
        <authorList>
            <person name="Kono N."/>
            <person name="Arakawa K."/>
        </authorList>
    </citation>
    <scope>NUCLEOTIDE SEQUENCE [LARGE SCALE GENOMIC DNA]</scope>
</reference>
<sequence length="102" mass="11487">MVYVNNLSAMIPARTLTVKRCCATPGLVKCVLYTAHMWMLQVLNTPSHINNVSSVTKHIIRSADQTQLFEETTVQMQHAVNNLPPALLELFEDRKHVSLRSA</sequence>
<name>A0AAV4MZU7_CAEEX</name>
<evidence type="ECO:0000313" key="1">
    <source>
        <dbReference type="EMBL" id="GIX77768.1"/>
    </source>
</evidence>
<comment type="caution">
    <text evidence="1">The sequence shown here is derived from an EMBL/GenBank/DDBJ whole genome shotgun (WGS) entry which is preliminary data.</text>
</comment>
<dbReference type="AlphaFoldDB" id="A0AAV4MZU7"/>
<organism evidence="1 2">
    <name type="scientific">Caerostris extrusa</name>
    <name type="common">Bark spider</name>
    <name type="synonym">Caerostris bankana</name>
    <dbReference type="NCBI Taxonomy" id="172846"/>
    <lineage>
        <taxon>Eukaryota</taxon>
        <taxon>Metazoa</taxon>
        <taxon>Ecdysozoa</taxon>
        <taxon>Arthropoda</taxon>
        <taxon>Chelicerata</taxon>
        <taxon>Arachnida</taxon>
        <taxon>Araneae</taxon>
        <taxon>Araneomorphae</taxon>
        <taxon>Entelegynae</taxon>
        <taxon>Araneoidea</taxon>
        <taxon>Araneidae</taxon>
        <taxon>Caerostris</taxon>
    </lineage>
</organism>
<accession>A0AAV4MZU7</accession>
<protein>
    <submittedName>
        <fullName evidence="1">Uncharacterized protein</fullName>
    </submittedName>
</protein>
<gene>
    <name evidence="1" type="ORF">CEXT_413431</name>
</gene>
<evidence type="ECO:0000313" key="2">
    <source>
        <dbReference type="Proteomes" id="UP001054945"/>
    </source>
</evidence>
<dbReference type="Proteomes" id="UP001054945">
    <property type="component" value="Unassembled WGS sequence"/>
</dbReference>